<proteinExistence type="predicted"/>
<gene>
    <name evidence="1" type="ORF">FCC1311_060092</name>
</gene>
<reference evidence="1 2" key="1">
    <citation type="submission" date="2017-12" db="EMBL/GenBank/DDBJ databases">
        <title>Sequencing, de novo assembly and annotation of complete genome of a new Thraustochytrid species, strain FCC1311.</title>
        <authorList>
            <person name="Sedici K."/>
            <person name="Godart F."/>
            <person name="Aiese Cigliano R."/>
            <person name="Sanseverino W."/>
            <person name="Barakat M."/>
            <person name="Ortet P."/>
            <person name="Marechal E."/>
            <person name="Cagnac O."/>
            <person name="Amato A."/>
        </authorList>
    </citation>
    <scope>NUCLEOTIDE SEQUENCE [LARGE SCALE GENOMIC DNA]</scope>
</reference>
<dbReference type="Proteomes" id="UP000241890">
    <property type="component" value="Unassembled WGS sequence"/>
</dbReference>
<accession>A0A2R5GHH4</accession>
<keyword evidence="2" id="KW-1185">Reference proteome</keyword>
<dbReference type="AlphaFoldDB" id="A0A2R5GHH4"/>
<organism evidence="1 2">
    <name type="scientific">Hondaea fermentalgiana</name>
    <dbReference type="NCBI Taxonomy" id="2315210"/>
    <lineage>
        <taxon>Eukaryota</taxon>
        <taxon>Sar</taxon>
        <taxon>Stramenopiles</taxon>
        <taxon>Bigyra</taxon>
        <taxon>Labyrinthulomycetes</taxon>
        <taxon>Thraustochytrida</taxon>
        <taxon>Thraustochytriidae</taxon>
        <taxon>Hondaea</taxon>
    </lineage>
</organism>
<dbReference type="InParanoid" id="A0A2R5GHH4"/>
<evidence type="ECO:0000313" key="1">
    <source>
        <dbReference type="EMBL" id="GBG29789.1"/>
    </source>
</evidence>
<sequence length="714" mass="79268">MATPDGLPASAHDRAWPLGDTHAVGFARNEHGYVTGLKREKGLKVVAMSSVTPRQVRQDCRSVAEADLSAHLLSQHADAVAKSPALCVHIFIDAYNAVLRVFGFDCRVFYDLSAARVREIAKHGIGELAVQREFLGGKEGGLIPDALALFRHNEEVRARGEALVAFKHTAAAYNAAFRYLRTQDPCELRLAPAPQEVEDLVNTLLSTGIWAGTPSGIALPTQRKEKASCSNVLFPVLNFAALRALRPNSKIKPLIENVEQRVFTSLAELPGPVLCLKVGDFFLGPQPDKVRVVNLAGPGGPLRRGEERVRKAAEEDVCTLVLLYRSANELARAAHFKHPLSPNCTYLQAALRWSAEAIAGGAAEDLVRSMTAVAGYMAFKDAANRYYSVEFALRCEQSGRIFAIATLDPNHFASSPPSFVVYDYDEKIDGALSVANAHRFPKDCSSFALHMYAFQFVGKQVFLERRIGRLGGEQDSPLESELPTRSERLSFTTQYCAIDFNEAASRGVQRPEKLFVTSSHGRKLDWEVPREFYAKMACASSFYQRLECARILEHRVMTPSEDSAWASVRARWEEGGDWVLPFFRAFGDILSDIKYESDVEFMHPDRPTDLGDAAVEFTGTGDCEDMAHFSIRMLTQFVDTAQLQLRRRNDPHAKFLRAAADTIGQTYRPMVQICKIENREGNEEYHSTVLLIALKDGFDAIGFEPTNPIEDTEV</sequence>
<name>A0A2R5GHH4_9STRA</name>
<evidence type="ECO:0000313" key="2">
    <source>
        <dbReference type="Proteomes" id="UP000241890"/>
    </source>
</evidence>
<dbReference type="EMBL" id="BEYU01000066">
    <property type="protein sequence ID" value="GBG29789.1"/>
    <property type="molecule type" value="Genomic_DNA"/>
</dbReference>
<protein>
    <submittedName>
        <fullName evidence="1">Uncharacterized protein</fullName>
    </submittedName>
</protein>
<comment type="caution">
    <text evidence="1">The sequence shown here is derived from an EMBL/GenBank/DDBJ whole genome shotgun (WGS) entry which is preliminary data.</text>
</comment>